<dbReference type="InterPro" id="IPR055170">
    <property type="entry name" value="GFO_IDH_MocA-like_dom"/>
</dbReference>
<proteinExistence type="predicted"/>
<dbReference type="SUPFAM" id="SSF55347">
    <property type="entry name" value="Glyceraldehyde-3-phosphate dehydrogenase-like, C-terminal domain"/>
    <property type="match status" value="1"/>
</dbReference>
<sequence>MKKVKVGIVGCGNISGIYLKNCSQRFEILEVVACADLILERAQARAKEFNIPKACSVEELLADPEIDIVVNLTVPKAHAQVCIAALEAGKNVYVEKPLAITREEGKRILDIAKAKGLLVGCAPDTFFGAGLQTCRKLIDDGWIGEPVAATAFMVCHGHESWHPDPEFYYQVGGGPMFDMGPYYLTALISLIGPIKRVTASARITFPERTITSQPKYGTKIKVETPTHIAGVMDFENGAVGTIITSFDVWSANLPRIEIYGSEGSLSVPDPNTFGGPVLIRRQGASEWSEIPLTHGYADNSRGIGVADMAYALLSGRPHRANGEMAYHVLDVMQGFLDASQSGSHYILSSSCSRPEPLPLGLRDGLLDE</sequence>
<evidence type="ECO:0000259" key="3">
    <source>
        <dbReference type="Pfam" id="PF22725"/>
    </source>
</evidence>
<dbReference type="Gene3D" id="3.40.50.720">
    <property type="entry name" value="NAD(P)-binding Rossmann-like Domain"/>
    <property type="match status" value="1"/>
</dbReference>
<evidence type="ECO:0000256" key="1">
    <source>
        <dbReference type="ARBA" id="ARBA00023002"/>
    </source>
</evidence>
<dbReference type="RefSeq" id="WP_025748079.1">
    <property type="nucleotide sequence ID" value="NZ_FOXR01000012.1"/>
</dbReference>
<reference evidence="4 5" key="1">
    <citation type="submission" date="2016-10" db="EMBL/GenBank/DDBJ databases">
        <authorList>
            <person name="de Groot N.N."/>
        </authorList>
    </citation>
    <scope>NUCLEOTIDE SEQUENCE [LARGE SCALE GENOMIC DNA]</scope>
    <source>
        <strain evidence="4 5">DSM 20678</strain>
    </source>
</reference>
<feature type="domain" description="Gfo/Idh/MocA-like oxidoreductase N-terminal" evidence="2">
    <location>
        <begin position="4"/>
        <end position="119"/>
    </location>
</feature>
<dbReference type="InterPro" id="IPR000683">
    <property type="entry name" value="Gfo/Idh/MocA-like_OxRdtase_N"/>
</dbReference>
<dbReference type="PANTHER" id="PTHR43818">
    <property type="entry name" value="BCDNA.GH03377"/>
    <property type="match status" value="1"/>
</dbReference>
<name>A0A1I5VR80_9FIRM</name>
<dbReference type="GO" id="GO:0000166">
    <property type="term" value="F:nucleotide binding"/>
    <property type="evidence" value="ECO:0007669"/>
    <property type="project" value="InterPro"/>
</dbReference>
<dbReference type="GO" id="GO:0016491">
    <property type="term" value="F:oxidoreductase activity"/>
    <property type="evidence" value="ECO:0007669"/>
    <property type="project" value="UniProtKB-KW"/>
</dbReference>
<dbReference type="SUPFAM" id="SSF51735">
    <property type="entry name" value="NAD(P)-binding Rossmann-fold domains"/>
    <property type="match status" value="1"/>
</dbReference>
<protein>
    <submittedName>
        <fullName evidence="4">Predicted dehydrogenase</fullName>
    </submittedName>
</protein>
<dbReference type="Gene3D" id="3.30.360.10">
    <property type="entry name" value="Dihydrodipicolinate Reductase, domain 2"/>
    <property type="match status" value="1"/>
</dbReference>
<evidence type="ECO:0000313" key="5">
    <source>
        <dbReference type="Proteomes" id="UP000198577"/>
    </source>
</evidence>
<accession>A0A1I5VR80</accession>
<feature type="domain" description="GFO/IDH/MocA-like oxidoreductase" evidence="3">
    <location>
        <begin position="132"/>
        <end position="265"/>
    </location>
</feature>
<gene>
    <name evidence="4" type="ORF">SAMN05444406_11233</name>
</gene>
<dbReference type="STRING" id="937334.SAMN05444406_11233"/>
<dbReference type="InterPro" id="IPR050463">
    <property type="entry name" value="Gfo/Idh/MocA_oxidrdct_glycsds"/>
</dbReference>
<evidence type="ECO:0000313" key="4">
    <source>
        <dbReference type="EMBL" id="SFQ09950.1"/>
    </source>
</evidence>
<keyword evidence="1" id="KW-0560">Oxidoreductase</keyword>
<dbReference type="PANTHER" id="PTHR43818:SF11">
    <property type="entry name" value="BCDNA.GH03377"/>
    <property type="match status" value="1"/>
</dbReference>
<dbReference type="InterPro" id="IPR036291">
    <property type="entry name" value="NAD(P)-bd_dom_sf"/>
</dbReference>
<dbReference type="OrthoDB" id="9815825at2"/>
<keyword evidence="5" id="KW-1185">Reference proteome</keyword>
<dbReference type="Pfam" id="PF01408">
    <property type="entry name" value="GFO_IDH_MocA"/>
    <property type="match status" value="1"/>
</dbReference>
<dbReference type="AlphaFoldDB" id="A0A1I5VR80"/>
<dbReference type="Pfam" id="PF22725">
    <property type="entry name" value="GFO_IDH_MocA_C3"/>
    <property type="match status" value="1"/>
</dbReference>
<organism evidence="4 5">
    <name type="scientific">Caldicoprobacter faecalis</name>
    <dbReference type="NCBI Taxonomy" id="937334"/>
    <lineage>
        <taxon>Bacteria</taxon>
        <taxon>Bacillati</taxon>
        <taxon>Bacillota</taxon>
        <taxon>Clostridia</taxon>
        <taxon>Caldicoprobacterales</taxon>
        <taxon>Caldicoprobacteraceae</taxon>
        <taxon>Caldicoprobacter</taxon>
    </lineage>
</organism>
<dbReference type="Proteomes" id="UP000198577">
    <property type="component" value="Unassembled WGS sequence"/>
</dbReference>
<evidence type="ECO:0000259" key="2">
    <source>
        <dbReference type="Pfam" id="PF01408"/>
    </source>
</evidence>
<dbReference type="EMBL" id="FOXR01000012">
    <property type="protein sequence ID" value="SFQ09950.1"/>
    <property type="molecule type" value="Genomic_DNA"/>
</dbReference>